<dbReference type="PANTHER" id="PTHR43537">
    <property type="entry name" value="TRANSCRIPTIONAL REGULATOR, GNTR FAMILY"/>
    <property type="match status" value="1"/>
</dbReference>
<keyword evidence="3" id="KW-0804">Transcription</keyword>
<evidence type="ECO:0000313" key="6">
    <source>
        <dbReference type="Proteomes" id="UP000317496"/>
    </source>
</evidence>
<dbReference type="SMART" id="SM00895">
    <property type="entry name" value="FCD"/>
    <property type="match status" value="1"/>
</dbReference>
<evidence type="ECO:0000256" key="3">
    <source>
        <dbReference type="ARBA" id="ARBA00023163"/>
    </source>
</evidence>
<dbReference type="Proteomes" id="UP000317496">
    <property type="component" value="Chromosome"/>
</dbReference>
<dbReference type="CDD" id="cd07377">
    <property type="entry name" value="WHTH_GntR"/>
    <property type="match status" value="1"/>
</dbReference>
<organism evidence="5 6">
    <name type="scientific">Ferrovibrio terrae</name>
    <dbReference type="NCBI Taxonomy" id="2594003"/>
    <lineage>
        <taxon>Bacteria</taxon>
        <taxon>Pseudomonadati</taxon>
        <taxon>Pseudomonadota</taxon>
        <taxon>Alphaproteobacteria</taxon>
        <taxon>Rhodospirillales</taxon>
        <taxon>Rhodospirillaceae</taxon>
        <taxon>Ferrovibrio</taxon>
    </lineage>
</organism>
<dbReference type="GO" id="GO:0003700">
    <property type="term" value="F:DNA-binding transcription factor activity"/>
    <property type="evidence" value="ECO:0007669"/>
    <property type="project" value="InterPro"/>
</dbReference>
<reference evidence="5 6" key="1">
    <citation type="submission" date="2019-07" db="EMBL/GenBank/DDBJ databases">
        <title>Genome sequencing for Ferrovibrio sp. K5.</title>
        <authorList>
            <person name="Park S.-J."/>
        </authorList>
    </citation>
    <scope>NUCLEOTIDE SEQUENCE [LARGE SCALE GENOMIC DNA]</scope>
    <source>
        <strain evidence="5 6">K5</strain>
    </source>
</reference>
<dbReference type="Pfam" id="PF07729">
    <property type="entry name" value="FCD"/>
    <property type="match status" value="1"/>
</dbReference>
<dbReference type="InterPro" id="IPR036390">
    <property type="entry name" value="WH_DNA-bd_sf"/>
</dbReference>
<dbReference type="SUPFAM" id="SSF46785">
    <property type="entry name" value="Winged helix' DNA-binding domain"/>
    <property type="match status" value="1"/>
</dbReference>
<dbReference type="PROSITE" id="PS50949">
    <property type="entry name" value="HTH_GNTR"/>
    <property type="match status" value="1"/>
</dbReference>
<dbReference type="SMART" id="SM00345">
    <property type="entry name" value="HTH_GNTR"/>
    <property type="match status" value="1"/>
</dbReference>
<dbReference type="InterPro" id="IPR011711">
    <property type="entry name" value="GntR_C"/>
</dbReference>
<dbReference type="PRINTS" id="PR00035">
    <property type="entry name" value="HTHGNTR"/>
</dbReference>
<evidence type="ECO:0000256" key="1">
    <source>
        <dbReference type="ARBA" id="ARBA00023015"/>
    </source>
</evidence>
<accession>A0A516H2M7</accession>
<dbReference type="GO" id="GO:0003677">
    <property type="term" value="F:DNA binding"/>
    <property type="evidence" value="ECO:0007669"/>
    <property type="project" value="UniProtKB-KW"/>
</dbReference>
<keyword evidence="2" id="KW-0238">DNA-binding</keyword>
<dbReference type="Gene3D" id="1.10.10.10">
    <property type="entry name" value="Winged helix-like DNA-binding domain superfamily/Winged helix DNA-binding domain"/>
    <property type="match status" value="1"/>
</dbReference>
<dbReference type="InterPro" id="IPR036388">
    <property type="entry name" value="WH-like_DNA-bd_sf"/>
</dbReference>
<proteinExistence type="predicted"/>
<name>A0A516H2M7_9PROT</name>
<protein>
    <submittedName>
        <fullName evidence="5">GntR family transcriptional regulator</fullName>
    </submittedName>
</protein>
<evidence type="ECO:0000256" key="2">
    <source>
        <dbReference type="ARBA" id="ARBA00023125"/>
    </source>
</evidence>
<dbReference type="InterPro" id="IPR008920">
    <property type="entry name" value="TF_FadR/GntR_C"/>
</dbReference>
<evidence type="ECO:0000259" key="4">
    <source>
        <dbReference type="PROSITE" id="PS50949"/>
    </source>
</evidence>
<dbReference type="InterPro" id="IPR000524">
    <property type="entry name" value="Tscrpt_reg_HTH_GntR"/>
</dbReference>
<dbReference type="OrthoDB" id="7260290at2"/>
<dbReference type="SUPFAM" id="SSF48008">
    <property type="entry name" value="GntR ligand-binding domain-like"/>
    <property type="match status" value="1"/>
</dbReference>
<dbReference type="RefSeq" id="WP_144069008.1">
    <property type="nucleotide sequence ID" value="NZ_CP041636.1"/>
</dbReference>
<dbReference type="EMBL" id="CP041636">
    <property type="protein sequence ID" value="QDO98027.1"/>
    <property type="molecule type" value="Genomic_DNA"/>
</dbReference>
<dbReference type="PANTHER" id="PTHR43537:SF49">
    <property type="entry name" value="TRANSCRIPTIONAL REGULATORY PROTEIN"/>
    <property type="match status" value="1"/>
</dbReference>
<dbReference type="KEGG" id="fer:FNB15_12430"/>
<keyword evidence="6" id="KW-1185">Reference proteome</keyword>
<gene>
    <name evidence="5" type="ORF">FNB15_12430</name>
</gene>
<evidence type="ECO:0000313" key="5">
    <source>
        <dbReference type="EMBL" id="QDO98027.1"/>
    </source>
</evidence>
<dbReference type="Pfam" id="PF00392">
    <property type="entry name" value="GntR"/>
    <property type="match status" value="1"/>
</dbReference>
<sequence>MSQSLKTILSLRDLILSGELKPGERLSELAIVDRLGVSRTPVRTALVRLEEEGLLEAMPSGGYAVRHFSKADIFDAIETRGTLEGLAARLAAERGPSPGQIGEIKVCLRKLDILVQKETGADTFPAYVELNERFHQLLVQLSGSRVVARQIERAAALPFASPSAFVEVQAVLPESRAILLVAQEQHRSVVEAIERREGARAEALMREHSRVAHRNLLMALEHQNAHDLVPGMALIRQA</sequence>
<keyword evidence="1" id="KW-0805">Transcription regulation</keyword>
<dbReference type="AlphaFoldDB" id="A0A516H2M7"/>
<feature type="domain" description="HTH gntR-type" evidence="4">
    <location>
        <begin position="1"/>
        <end position="68"/>
    </location>
</feature>
<dbReference type="Gene3D" id="1.20.120.530">
    <property type="entry name" value="GntR ligand-binding domain-like"/>
    <property type="match status" value="1"/>
</dbReference>